<evidence type="ECO:0000313" key="12">
    <source>
        <dbReference type="EMBL" id="MFC4618215.1"/>
    </source>
</evidence>
<evidence type="ECO:0000256" key="2">
    <source>
        <dbReference type="ARBA" id="ARBA00022679"/>
    </source>
</evidence>
<dbReference type="CDD" id="cd01174">
    <property type="entry name" value="ribokinase"/>
    <property type="match status" value="1"/>
</dbReference>
<keyword evidence="9 10" id="KW-0119">Carbohydrate metabolism</keyword>
<dbReference type="Pfam" id="PF00294">
    <property type="entry name" value="PfkB"/>
    <property type="match status" value="1"/>
</dbReference>
<keyword evidence="6 10" id="KW-0067">ATP-binding</keyword>
<evidence type="ECO:0000256" key="7">
    <source>
        <dbReference type="ARBA" id="ARBA00022842"/>
    </source>
</evidence>
<keyword evidence="4 10" id="KW-0547">Nucleotide-binding</keyword>
<sequence length="310" mass="32805">MKILILGSFMMDLVVRTPRAPEKGETIIGTNFHKFPGGKGANQAVAAARLGAEVVMAGKVGNDPFGNEAMETLIKEKVDTHYILRDDAYPTGVGSIVLDENGDNRIVVVPGANLKYTLSDLELIEGVIRDSDILVAQLEMDIDVISAAVDFAHSSHVPVILNPAPAQKLSSDLLEKVTYLTPNETECEILTGIKIFTNDDAEVAAKALLNRGVENVIITLAENGAMIANAGGIQYLPGYSVKAVDTVAAGDAFNGALAVGIAKGKPLHEVVRFANAVGALAVTKEGAIPSLPYLKDVEKFMSQSSPKIQI</sequence>
<dbReference type="SUPFAM" id="SSF53613">
    <property type="entry name" value="Ribokinase-like"/>
    <property type="match status" value="1"/>
</dbReference>
<reference evidence="13" key="1">
    <citation type="journal article" date="2019" name="Int. J. Syst. Evol. Microbiol.">
        <title>The Global Catalogue of Microorganisms (GCM) 10K type strain sequencing project: providing services to taxonomists for standard genome sequencing and annotation.</title>
        <authorList>
            <consortium name="The Broad Institute Genomics Platform"/>
            <consortium name="The Broad Institute Genome Sequencing Center for Infectious Disease"/>
            <person name="Wu L."/>
            <person name="Ma J."/>
        </authorList>
    </citation>
    <scope>NUCLEOTIDE SEQUENCE [LARGE SCALE GENOMIC DNA]</scope>
    <source>
        <strain evidence="13">CGMCC 1.16306</strain>
    </source>
</reference>
<dbReference type="PANTHER" id="PTHR10584:SF166">
    <property type="entry name" value="RIBOKINASE"/>
    <property type="match status" value="1"/>
</dbReference>
<dbReference type="InterPro" id="IPR002139">
    <property type="entry name" value="Ribo/fructo_kinase"/>
</dbReference>
<keyword evidence="3 10" id="KW-0479">Metal-binding</keyword>
<comment type="similarity">
    <text evidence="10">Belongs to the carbohydrate kinase PfkB family. Deoxyribokinase subfamily.</text>
</comment>
<dbReference type="EMBL" id="JBHSFW010000001">
    <property type="protein sequence ID" value="MFC4618215.1"/>
    <property type="molecule type" value="Genomic_DNA"/>
</dbReference>
<feature type="binding site" evidence="10">
    <location>
        <position position="247"/>
    </location>
    <ligand>
        <name>K(+)</name>
        <dbReference type="ChEBI" id="CHEBI:29103"/>
    </ligand>
</feature>
<feature type="binding site" evidence="10">
    <location>
        <position position="251"/>
    </location>
    <ligand>
        <name>substrate</name>
    </ligand>
</feature>
<proteinExistence type="inferred from homology"/>
<keyword evidence="7 10" id="KW-0460">Magnesium</keyword>
<keyword evidence="10" id="KW-0963">Cytoplasm</keyword>
<dbReference type="EC" id="2.7.1.229" evidence="10"/>
<feature type="binding site" evidence="10">
    <location>
        <position position="281"/>
    </location>
    <ligand>
        <name>K(+)</name>
        <dbReference type="ChEBI" id="CHEBI:29103"/>
    </ligand>
</feature>
<feature type="binding site" evidence="10">
    <location>
        <position position="284"/>
    </location>
    <ligand>
        <name>K(+)</name>
        <dbReference type="ChEBI" id="CHEBI:29103"/>
    </ligand>
</feature>
<feature type="binding site" evidence="10">
    <location>
        <position position="290"/>
    </location>
    <ligand>
        <name>K(+)</name>
        <dbReference type="ChEBI" id="CHEBI:29103"/>
    </ligand>
</feature>
<gene>
    <name evidence="12" type="primary">rbsK</name>
    <name evidence="10" type="synonym">deoK</name>
    <name evidence="12" type="ORF">ACFO4N_05670</name>
</gene>
<feature type="domain" description="Carbohydrate kinase PfkB" evidence="11">
    <location>
        <begin position="2"/>
        <end position="292"/>
    </location>
</feature>
<dbReference type="InterPro" id="IPR029056">
    <property type="entry name" value="Ribokinase-like"/>
</dbReference>
<keyword evidence="5 10" id="KW-0418">Kinase</keyword>
<feature type="binding site" evidence="10">
    <location>
        <position position="139"/>
    </location>
    <ligand>
        <name>substrate</name>
    </ligand>
</feature>
<evidence type="ECO:0000256" key="10">
    <source>
        <dbReference type="HAMAP-Rule" id="MF_01987"/>
    </source>
</evidence>
<comment type="subcellular location">
    <subcellularLocation>
        <location evidence="10">Cytoplasm</location>
    </subcellularLocation>
</comment>
<evidence type="ECO:0000256" key="9">
    <source>
        <dbReference type="ARBA" id="ARBA00023277"/>
    </source>
</evidence>
<feature type="binding site" evidence="10">
    <location>
        <position position="245"/>
    </location>
    <ligand>
        <name>K(+)</name>
        <dbReference type="ChEBI" id="CHEBI:29103"/>
    </ligand>
</feature>
<dbReference type="GO" id="GO:0004747">
    <property type="term" value="F:ribokinase activity"/>
    <property type="evidence" value="ECO:0007669"/>
    <property type="project" value="UniProtKB-EC"/>
</dbReference>
<dbReference type="Proteomes" id="UP001596022">
    <property type="component" value="Unassembled WGS sequence"/>
</dbReference>
<evidence type="ECO:0000313" key="13">
    <source>
        <dbReference type="Proteomes" id="UP001596022"/>
    </source>
</evidence>
<comment type="caution">
    <text evidence="12">The sequence shown here is derived from an EMBL/GenBank/DDBJ whole genome shotgun (WGS) entry which is preliminary data.</text>
</comment>
<evidence type="ECO:0000259" key="11">
    <source>
        <dbReference type="Pfam" id="PF00294"/>
    </source>
</evidence>
<evidence type="ECO:0000256" key="4">
    <source>
        <dbReference type="ARBA" id="ARBA00022741"/>
    </source>
</evidence>
<feature type="binding site" evidence="10">
    <location>
        <begin position="250"/>
        <end position="251"/>
    </location>
    <ligand>
        <name>ATP</name>
        <dbReference type="ChEBI" id="CHEBI:30616"/>
    </ligand>
</feature>
<evidence type="ECO:0000256" key="6">
    <source>
        <dbReference type="ARBA" id="ARBA00022840"/>
    </source>
</evidence>
<accession>A0ABV9GNI2</accession>
<dbReference type="HAMAP" id="MF_01987">
    <property type="entry name" value="Ribokinase"/>
    <property type="match status" value="1"/>
</dbReference>
<comment type="function">
    <text evidence="10">Catalyzes the ATP-dependent phosphorylation of 2-deoxy-D-ribose to 2-deoxy-D-ribose 5-phosphate (dRib-5P), allowing the use of deoxyribose as the sole carbon source.</text>
</comment>
<evidence type="ECO:0000256" key="1">
    <source>
        <dbReference type="ARBA" id="ARBA00005380"/>
    </source>
</evidence>
<protein>
    <recommendedName>
        <fullName evidence="10">Deoxyribokinase</fullName>
        <shortName evidence="10">dRK</shortName>
        <ecNumber evidence="10">2.7.1.229</ecNumber>
    </recommendedName>
    <alternativeName>
        <fullName evidence="10">ATP:2-deoxy-D-ribose 5-phosphotransferase</fullName>
    </alternativeName>
</protein>
<dbReference type="Gene3D" id="3.40.1190.20">
    <property type="match status" value="1"/>
</dbReference>
<comment type="caution">
    <text evidence="10">Lacks conserved residue(s) required for the propagation of feature annotation.</text>
</comment>
<keyword evidence="13" id="KW-1185">Reference proteome</keyword>
<dbReference type="InterPro" id="IPR002173">
    <property type="entry name" value="Carboh/pur_kinase_PfkB_CS"/>
</dbReference>
<keyword evidence="2 10" id="KW-0808">Transferase</keyword>
<feature type="binding site" evidence="10">
    <location>
        <position position="286"/>
    </location>
    <ligand>
        <name>K(+)</name>
        <dbReference type="ChEBI" id="CHEBI:29103"/>
    </ligand>
</feature>
<comment type="cofactor">
    <cofactor evidence="10">
        <name>Mg(2+)</name>
        <dbReference type="ChEBI" id="CHEBI:18420"/>
    </cofactor>
</comment>
<comment type="catalytic activity">
    <reaction evidence="10">
        <text>2-deoxy-D-ribose + ATP = 2-deoxy-D-ribose 5-phosphate + ADP + H(+)</text>
        <dbReference type="Rhea" id="RHEA:30871"/>
        <dbReference type="ChEBI" id="CHEBI:15378"/>
        <dbReference type="ChEBI" id="CHEBI:30616"/>
        <dbReference type="ChEBI" id="CHEBI:62877"/>
        <dbReference type="ChEBI" id="CHEBI:90761"/>
        <dbReference type="ChEBI" id="CHEBI:456216"/>
        <dbReference type="EC" id="2.7.1.229"/>
    </reaction>
</comment>
<dbReference type="PRINTS" id="PR00990">
    <property type="entry name" value="RIBOKINASE"/>
</dbReference>
<feature type="binding site" evidence="10">
    <location>
        <position position="275"/>
    </location>
    <ligand>
        <name>ATP</name>
        <dbReference type="ChEBI" id="CHEBI:30616"/>
    </ligand>
</feature>
<comment type="similarity">
    <text evidence="1">Belongs to the carbohydrate kinase pfkB family.</text>
</comment>
<feature type="binding site" evidence="10">
    <location>
        <begin position="38"/>
        <end position="42"/>
    </location>
    <ligand>
        <name>substrate</name>
    </ligand>
</feature>
<organism evidence="12 13">
    <name type="scientific">Camelliibacillus cellulosilyticus</name>
    <dbReference type="NCBI Taxonomy" id="2174486"/>
    <lineage>
        <taxon>Bacteria</taxon>
        <taxon>Bacillati</taxon>
        <taxon>Bacillota</taxon>
        <taxon>Bacilli</taxon>
        <taxon>Bacillales</taxon>
        <taxon>Sporolactobacillaceae</taxon>
        <taxon>Camelliibacillus</taxon>
    </lineage>
</organism>
<dbReference type="InterPro" id="IPR011611">
    <property type="entry name" value="PfkB_dom"/>
</dbReference>
<comment type="subunit">
    <text evidence="10">Homodimer.</text>
</comment>
<feature type="binding site" evidence="10">
    <location>
        <position position="183"/>
    </location>
    <ligand>
        <name>ATP</name>
        <dbReference type="ChEBI" id="CHEBI:30616"/>
    </ligand>
</feature>
<feature type="binding site" evidence="10">
    <location>
        <begin position="10"/>
        <end position="12"/>
    </location>
    <ligand>
        <name>substrate</name>
    </ligand>
</feature>
<evidence type="ECO:0000256" key="3">
    <source>
        <dbReference type="ARBA" id="ARBA00022723"/>
    </source>
</evidence>
<keyword evidence="8 10" id="KW-0630">Potassium</keyword>
<evidence type="ECO:0000256" key="5">
    <source>
        <dbReference type="ARBA" id="ARBA00022777"/>
    </source>
</evidence>
<feature type="active site" description="Proton acceptor" evidence="10">
    <location>
        <position position="251"/>
    </location>
</feature>
<dbReference type="PANTHER" id="PTHR10584">
    <property type="entry name" value="SUGAR KINASE"/>
    <property type="match status" value="1"/>
</dbReference>
<feature type="site" description="Important for substrate specificity" evidence="10">
    <location>
        <position position="10"/>
    </location>
</feature>
<dbReference type="PROSITE" id="PS00584">
    <property type="entry name" value="PFKB_KINASES_2"/>
    <property type="match status" value="1"/>
</dbReference>
<dbReference type="NCBIfam" id="TIGR02152">
    <property type="entry name" value="D_ribokin_bact"/>
    <property type="match status" value="1"/>
</dbReference>
<dbReference type="InterPro" id="IPR011877">
    <property type="entry name" value="Ribokinase"/>
</dbReference>
<name>A0ABV9GNI2_9BACL</name>
<dbReference type="RefSeq" id="WP_376845215.1">
    <property type="nucleotide sequence ID" value="NZ_JBHSFW010000001.1"/>
</dbReference>
<evidence type="ECO:0000256" key="8">
    <source>
        <dbReference type="ARBA" id="ARBA00022958"/>
    </source>
</evidence>